<evidence type="ECO:0008006" key="4">
    <source>
        <dbReference type="Google" id="ProtNLM"/>
    </source>
</evidence>
<dbReference type="Proteomes" id="UP000193920">
    <property type="component" value="Unassembled WGS sequence"/>
</dbReference>
<keyword evidence="1" id="KW-0732">Signal</keyword>
<name>A0A1Y2EQ14_9FUNG</name>
<evidence type="ECO:0000256" key="1">
    <source>
        <dbReference type="SAM" id="SignalP"/>
    </source>
</evidence>
<sequence>MFKNILLNTILLPFLIKGYSISFDSIKPAQSTFSLERFNDTTGFPNEGNVLSNLNPTTLEEEYDYEEIAKEYLKDKYPSLSFNITNVIQYNDSFSVIVNLVQTKNNKTINNSYTKVSIDNRTGFIHDSIFSVWEEASFINDDIIYESLKEELIDSVKGLNSILSSSEDDKRFNTNQIEIEELGNKQGLYNLINVPFSDNKNAMTQRTYSS</sequence>
<dbReference type="EMBL" id="MCOG01000034">
    <property type="protein sequence ID" value="ORY73374.1"/>
    <property type="molecule type" value="Genomic_DNA"/>
</dbReference>
<evidence type="ECO:0000313" key="2">
    <source>
        <dbReference type="EMBL" id="ORY73374.1"/>
    </source>
</evidence>
<protein>
    <recommendedName>
        <fullName evidence="4">FTP domain-containing protein</fullName>
    </recommendedName>
</protein>
<gene>
    <name evidence="2" type="ORF">LY90DRAFT_503232</name>
</gene>
<feature type="signal peptide" evidence="1">
    <location>
        <begin position="1"/>
        <end position="20"/>
    </location>
</feature>
<accession>A0A1Y2EQ14</accession>
<dbReference type="AlphaFoldDB" id="A0A1Y2EQ14"/>
<evidence type="ECO:0000313" key="3">
    <source>
        <dbReference type="Proteomes" id="UP000193920"/>
    </source>
</evidence>
<proteinExistence type="predicted"/>
<keyword evidence="3" id="KW-1185">Reference proteome</keyword>
<reference evidence="2 3" key="1">
    <citation type="submission" date="2016-08" db="EMBL/GenBank/DDBJ databases">
        <title>A Parts List for Fungal Cellulosomes Revealed by Comparative Genomics.</title>
        <authorList>
            <consortium name="DOE Joint Genome Institute"/>
            <person name="Haitjema C.H."/>
            <person name="Gilmore S.P."/>
            <person name="Henske J.K."/>
            <person name="Solomon K.V."/>
            <person name="De Groot R."/>
            <person name="Kuo A."/>
            <person name="Mondo S.J."/>
            <person name="Salamov A.A."/>
            <person name="Labutti K."/>
            <person name="Zhao Z."/>
            <person name="Chiniquy J."/>
            <person name="Barry K."/>
            <person name="Brewer H.M."/>
            <person name="Purvine S.O."/>
            <person name="Wright A.T."/>
            <person name="Boxma B."/>
            <person name="Van Alen T."/>
            <person name="Hackstein J.H."/>
            <person name="Baker S.E."/>
            <person name="Grigoriev I.V."/>
            <person name="O'Malley M.A."/>
        </authorList>
    </citation>
    <scope>NUCLEOTIDE SEQUENCE [LARGE SCALE GENOMIC DNA]</scope>
    <source>
        <strain evidence="2 3">G1</strain>
    </source>
</reference>
<organism evidence="2 3">
    <name type="scientific">Neocallimastix californiae</name>
    <dbReference type="NCBI Taxonomy" id="1754190"/>
    <lineage>
        <taxon>Eukaryota</taxon>
        <taxon>Fungi</taxon>
        <taxon>Fungi incertae sedis</taxon>
        <taxon>Chytridiomycota</taxon>
        <taxon>Chytridiomycota incertae sedis</taxon>
        <taxon>Neocallimastigomycetes</taxon>
        <taxon>Neocallimastigales</taxon>
        <taxon>Neocallimastigaceae</taxon>
        <taxon>Neocallimastix</taxon>
    </lineage>
</organism>
<comment type="caution">
    <text evidence="2">The sequence shown here is derived from an EMBL/GenBank/DDBJ whole genome shotgun (WGS) entry which is preliminary data.</text>
</comment>
<feature type="chain" id="PRO_5011008691" description="FTP domain-containing protein" evidence="1">
    <location>
        <begin position="21"/>
        <end position="210"/>
    </location>
</feature>